<keyword evidence="5" id="KW-0812">Transmembrane</keyword>
<comment type="cofactor">
    <cofactor evidence="1">
        <name>heme</name>
        <dbReference type="ChEBI" id="CHEBI:30413"/>
    </cofactor>
</comment>
<keyword evidence="12" id="KW-0732">Signal</keyword>
<name>A0ABC8UEK8_9AQUA</name>
<feature type="chain" id="PRO_5044855460" description="Cytochrome P450" evidence="12">
    <location>
        <begin position="16"/>
        <end position="344"/>
    </location>
</feature>
<evidence type="ECO:0000256" key="1">
    <source>
        <dbReference type="ARBA" id="ARBA00001971"/>
    </source>
</evidence>
<organism evidence="13 14">
    <name type="scientific">Ilex paraguariensis</name>
    <name type="common">yerba mate</name>
    <dbReference type="NCBI Taxonomy" id="185542"/>
    <lineage>
        <taxon>Eukaryota</taxon>
        <taxon>Viridiplantae</taxon>
        <taxon>Streptophyta</taxon>
        <taxon>Embryophyta</taxon>
        <taxon>Tracheophyta</taxon>
        <taxon>Spermatophyta</taxon>
        <taxon>Magnoliopsida</taxon>
        <taxon>eudicotyledons</taxon>
        <taxon>Gunneridae</taxon>
        <taxon>Pentapetalae</taxon>
        <taxon>asterids</taxon>
        <taxon>campanulids</taxon>
        <taxon>Aquifoliales</taxon>
        <taxon>Aquifoliaceae</taxon>
        <taxon>Ilex</taxon>
    </lineage>
</organism>
<evidence type="ECO:0000256" key="2">
    <source>
        <dbReference type="ARBA" id="ARBA00004167"/>
    </source>
</evidence>
<keyword evidence="7" id="KW-1133">Transmembrane helix</keyword>
<sequence>MTALLLFLLALPLLCFVLQSCRKKHRAMPIPPGPPGLPFIGNLHQLLDNSTPHLYQWQLSKKYGPLMTLQLGFKLTLVVSSAKMAKEALKTHNLEFASRPLLLGQQKLSYNGLDVVFAPYNDYWREMRKICVVNLFNSKRVQSFHSIREVEVSRMINKIANHASASKLTNLSELTLSLTSAIICRIAFGKSYDDEGAEKSKFHSLLEEAESVLGSFFKSDHFPFMRWVDRLTGQSTRLEKFFKELDLFYQEIIDEHLDDESAKSGQEDITDVLLHLQKDGTLAIDIKFDHIKVVLMDIFIAGTETSVASLVWTMTELLKKLGAMKRAQEEVRNKLGKKGFADES</sequence>
<gene>
    <name evidence="13" type="ORF">ILEXP_LOCUS48963</name>
</gene>
<keyword evidence="6" id="KW-0479">Metal-binding</keyword>
<evidence type="ECO:0000313" key="14">
    <source>
        <dbReference type="Proteomes" id="UP001642360"/>
    </source>
</evidence>
<evidence type="ECO:0000256" key="8">
    <source>
        <dbReference type="ARBA" id="ARBA00023002"/>
    </source>
</evidence>
<dbReference type="PANTHER" id="PTHR47955:SF22">
    <property type="entry name" value="CYTOCHROME P450 83B1-LIKE"/>
    <property type="match status" value="1"/>
</dbReference>
<reference evidence="13 14" key="1">
    <citation type="submission" date="2024-02" db="EMBL/GenBank/DDBJ databases">
        <authorList>
            <person name="Vignale AGUSTIN F."/>
            <person name="Sosa J E."/>
            <person name="Modenutti C."/>
        </authorList>
    </citation>
    <scope>NUCLEOTIDE SEQUENCE [LARGE SCALE GENOMIC DNA]</scope>
</reference>
<dbReference type="Pfam" id="PF00067">
    <property type="entry name" value="p450"/>
    <property type="match status" value="1"/>
</dbReference>
<keyword evidence="10" id="KW-0503">Monooxygenase</keyword>
<dbReference type="AlphaFoldDB" id="A0ABC8UEK8"/>
<evidence type="ECO:0000256" key="12">
    <source>
        <dbReference type="SAM" id="SignalP"/>
    </source>
</evidence>
<protein>
    <recommendedName>
        <fullName evidence="15">Cytochrome P450</fullName>
    </recommendedName>
</protein>
<keyword evidence="14" id="KW-1185">Reference proteome</keyword>
<feature type="signal peptide" evidence="12">
    <location>
        <begin position="1"/>
        <end position="15"/>
    </location>
</feature>
<comment type="caution">
    <text evidence="13">The sequence shown here is derived from an EMBL/GenBank/DDBJ whole genome shotgun (WGS) entry which is preliminary data.</text>
</comment>
<evidence type="ECO:0000256" key="4">
    <source>
        <dbReference type="ARBA" id="ARBA00022617"/>
    </source>
</evidence>
<comment type="similarity">
    <text evidence="3">Belongs to the cytochrome P450 family.</text>
</comment>
<dbReference type="PRINTS" id="PR00463">
    <property type="entry name" value="EP450I"/>
</dbReference>
<keyword evidence="11" id="KW-0472">Membrane</keyword>
<dbReference type="GO" id="GO:0004497">
    <property type="term" value="F:monooxygenase activity"/>
    <property type="evidence" value="ECO:0007669"/>
    <property type="project" value="UniProtKB-KW"/>
</dbReference>
<dbReference type="SUPFAM" id="SSF48264">
    <property type="entry name" value="Cytochrome P450"/>
    <property type="match status" value="1"/>
</dbReference>
<comment type="subcellular location">
    <subcellularLocation>
        <location evidence="2">Membrane</location>
        <topology evidence="2">Single-pass membrane protein</topology>
    </subcellularLocation>
</comment>
<dbReference type="GO" id="GO:0016020">
    <property type="term" value="C:membrane"/>
    <property type="evidence" value="ECO:0007669"/>
    <property type="project" value="UniProtKB-SubCell"/>
</dbReference>
<dbReference type="EMBL" id="CAUOFW020007391">
    <property type="protein sequence ID" value="CAK9179025.1"/>
    <property type="molecule type" value="Genomic_DNA"/>
</dbReference>
<evidence type="ECO:0000256" key="6">
    <source>
        <dbReference type="ARBA" id="ARBA00022723"/>
    </source>
</evidence>
<dbReference type="InterPro" id="IPR002401">
    <property type="entry name" value="Cyt_P450_E_grp-I"/>
</dbReference>
<evidence type="ECO:0000256" key="11">
    <source>
        <dbReference type="ARBA" id="ARBA00023136"/>
    </source>
</evidence>
<keyword evidence="9" id="KW-0408">Iron</keyword>
<dbReference type="PANTHER" id="PTHR47955">
    <property type="entry name" value="CYTOCHROME P450 FAMILY 71 PROTEIN"/>
    <property type="match status" value="1"/>
</dbReference>
<dbReference type="Proteomes" id="UP001642360">
    <property type="component" value="Unassembled WGS sequence"/>
</dbReference>
<evidence type="ECO:0000256" key="10">
    <source>
        <dbReference type="ARBA" id="ARBA00023033"/>
    </source>
</evidence>
<evidence type="ECO:0008006" key="15">
    <source>
        <dbReference type="Google" id="ProtNLM"/>
    </source>
</evidence>
<dbReference type="Gene3D" id="1.10.630.10">
    <property type="entry name" value="Cytochrome P450"/>
    <property type="match status" value="1"/>
</dbReference>
<keyword evidence="8" id="KW-0560">Oxidoreductase</keyword>
<dbReference type="InterPro" id="IPR001128">
    <property type="entry name" value="Cyt_P450"/>
</dbReference>
<evidence type="ECO:0000313" key="13">
    <source>
        <dbReference type="EMBL" id="CAK9179025.1"/>
    </source>
</evidence>
<evidence type="ECO:0000256" key="3">
    <source>
        <dbReference type="ARBA" id="ARBA00010617"/>
    </source>
</evidence>
<dbReference type="GO" id="GO:0046872">
    <property type="term" value="F:metal ion binding"/>
    <property type="evidence" value="ECO:0007669"/>
    <property type="project" value="UniProtKB-KW"/>
</dbReference>
<accession>A0ABC8UEK8</accession>
<evidence type="ECO:0000256" key="5">
    <source>
        <dbReference type="ARBA" id="ARBA00022692"/>
    </source>
</evidence>
<keyword evidence="4" id="KW-0349">Heme</keyword>
<dbReference type="InterPro" id="IPR036396">
    <property type="entry name" value="Cyt_P450_sf"/>
</dbReference>
<evidence type="ECO:0000256" key="9">
    <source>
        <dbReference type="ARBA" id="ARBA00023004"/>
    </source>
</evidence>
<proteinExistence type="inferred from homology"/>
<evidence type="ECO:0000256" key="7">
    <source>
        <dbReference type="ARBA" id="ARBA00022989"/>
    </source>
</evidence>